<dbReference type="EMBL" id="JACGWL010000016">
    <property type="protein sequence ID" value="KAK4385935.1"/>
    <property type="molecule type" value="Genomic_DNA"/>
</dbReference>
<dbReference type="PANTHER" id="PTHR36617">
    <property type="entry name" value="PROTEIN, PUTATIVE-RELATED"/>
    <property type="match status" value="1"/>
</dbReference>
<reference evidence="2" key="2">
    <citation type="journal article" date="2024" name="Plant">
        <title>Genomic evolution and insights into agronomic trait innovations of Sesamum species.</title>
        <authorList>
            <person name="Miao H."/>
            <person name="Wang L."/>
            <person name="Qu L."/>
            <person name="Liu H."/>
            <person name="Sun Y."/>
            <person name="Le M."/>
            <person name="Wang Q."/>
            <person name="Wei S."/>
            <person name="Zheng Y."/>
            <person name="Lin W."/>
            <person name="Duan Y."/>
            <person name="Cao H."/>
            <person name="Xiong S."/>
            <person name="Wang X."/>
            <person name="Wei L."/>
            <person name="Li C."/>
            <person name="Ma Q."/>
            <person name="Ju M."/>
            <person name="Zhao R."/>
            <person name="Li G."/>
            <person name="Mu C."/>
            <person name="Tian Q."/>
            <person name="Mei H."/>
            <person name="Zhang T."/>
            <person name="Gao T."/>
            <person name="Zhang H."/>
        </authorList>
    </citation>
    <scope>NUCLEOTIDE SEQUENCE</scope>
    <source>
        <strain evidence="2">K16</strain>
    </source>
</reference>
<protein>
    <submittedName>
        <fullName evidence="2">Mitochondrial protein</fullName>
    </submittedName>
</protein>
<evidence type="ECO:0000313" key="3">
    <source>
        <dbReference type="Proteomes" id="UP001289374"/>
    </source>
</evidence>
<accession>A0AAE1W333</accession>
<evidence type="ECO:0000313" key="2">
    <source>
        <dbReference type="EMBL" id="KAK4385935.1"/>
    </source>
</evidence>
<name>A0AAE1W333_9LAMI</name>
<evidence type="ECO:0000259" key="1">
    <source>
        <dbReference type="Pfam" id="PF13966"/>
    </source>
</evidence>
<organism evidence="2 3">
    <name type="scientific">Sesamum angolense</name>
    <dbReference type="NCBI Taxonomy" id="2727404"/>
    <lineage>
        <taxon>Eukaryota</taxon>
        <taxon>Viridiplantae</taxon>
        <taxon>Streptophyta</taxon>
        <taxon>Embryophyta</taxon>
        <taxon>Tracheophyta</taxon>
        <taxon>Spermatophyta</taxon>
        <taxon>Magnoliopsida</taxon>
        <taxon>eudicotyledons</taxon>
        <taxon>Gunneridae</taxon>
        <taxon>Pentapetalae</taxon>
        <taxon>asterids</taxon>
        <taxon>lamiids</taxon>
        <taxon>Lamiales</taxon>
        <taxon>Pedaliaceae</taxon>
        <taxon>Sesamum</taxon>
    </lineage>
</organism>
<dbReference type="PANTHER" id="PTHR36617:SF5">
    <property type="entry name" value="OS05G0421675 PROTEIN"/>
    <property type="match status" value="1"/>
</dbReference>
<proteinExistence type="predicted"/>
<keyword evidence="3" id="KW-1185">Reference proteome</keyword>
<comment type="caution">
    <text evidence="2">The sequence shown here is derived from an EMBL/GenBank/DDBJ whole genome shotgun (WGS) entry which is preliminary data.</text>
</comment>
<gene>
    <name evidence="2" type="ORF">Sango_2717500</name>
</gene>
<reference evidence="2" key="1">
    <citation type="submission" date="2020-06" db="EMBL/GenBank/DDBJ databases">
        <authorList>
            <person name="Li T."/>
            <person name="Hu X."/>
            <person name="Zhang T."/>
            <person name="Song X."/>
            <person name="Zhang H."/>
            <person name="Dai N."/>
            <person name="Sheng W."/>
            <person name="Hou X."/>
            <person name="Wei L."/>
        </authorList>
    </citation>
    <scope>NUCLEOTIDE SEQUENCE</scope>
    <source>
        <strain evidence="2">K16</strain>
        <tissue evidence="2">Leaf</tissue>
    </source>
</reference>
<dbReference type="InterPro" id="IPR026960">
    <property type="entry name" value="RVT-Znf"/>
</dbReference>
<feature type="domain" description="Reverse transcriptase zinc-binding" evidence="1">
    <location>
        <begin position="261"/>
        <end position="358"/>
    </location>
</feature>
<dbReference type="Pfam" id="PF13966">
    <property type="entry name" value="zf-RVT"/>
    <property type="match status" value="1"/>
</dbReference>
<dbReference type="Proteomes" id="UP001289374">
    <property type="component" value="Unassembled WGS sequence"/>
</dbReference>
<dbReference type="AlphaFoldDB" id="A0AAE1W333"/>
<sequence>MLSGKQFGHIVPERGLKRGDPLSPYLFLFCTEALTSLIAKAEIEGKLQGVRICRDAPSISHLLFADDTLLCCQASIEAMHYSELEGLLSMTSTWDFHLLLADLKGRSLILFARRYGNGFVAGMRNNFPKQGKYYVHATSQALRFCRLNWDLDHHLHGVAFYLLRNLSKGLHWRIDNGRTTRIWIDPWIPHAPALKPCNRLGPLPPPTTVQHLFDPDTRDWNRDLIDLLFYPIESASILSIPLSCFELQDELIWLYTRSGVFSVKTAYHLPCNNARTSNPTSSLFSCPSIVKGWKRFWQAKVPNKIRVFIWRICTDSLPVGINLQCRISALTPCCRCCSNGEETLRHTFLLCPSSRMVWCLSDIPWATISCWTGNARDLIFQASSNLSFDDYHLFLVICWRLWWCRNQRVTDCSPDLKAPFLVSKCRVLGIV</sequence>